<comment type="caution">
    <text evidence="1">The sequence shown here is derived from an EMBL/GenBank/DDBJ whole genome shotgun (WGS) entry which is preliminary data.</text>
</comment>
<dbReference type="AlphaFoldDB" id="A0A0F9R939"/>
<gene>
    <name evidence="1" type="ORF">LCGC14_0623800</name>
</gene>
<sequence length="46" mass="5028">MPYNRVNSASWGIVALCLLDAYLDIAVGSTCYPFAHSGRQPQAKLE</sequence>
<proteinExistence type="predicted"/>
<accession>A0A0F9R939</accession>
<protein>
    <submittedName>
        <fullName evidence="1">Uncharacterized protein</fullName>
    </submittedName>
</protein>
<evidence type="ECO:0000313" key="1">
    <source>
        <dbReference type="EMBL" id="KKN51324.1"/>
    </source>
</evidence>
<name>A0A0F9R939_9ZZZZ</name>
<organism evidence="1">
    <name type="scientific">marine sediment metagenome</name>
    <dbReference type="NCBI Taxonomy" id="412755"/>
    <lineage>
        <taxon>unclassified sequences</taxon>
        <taxon>metagenomes</taxon>
        <taxon>ecological metagenomes</taxon>
    </lineage>
</organism>
<reference evidence="1" key="1">
    <citation type="journal article" date="2015" name="Nature">
        <title>Complex archaea that bridge the gap between prokaryotes and eukaryotes.</title>
        <authorList>
            <person name="Spang A."/>
            <person name="Saw J.H."/>
            <person name="Jorgensen S.L."/>
            <person name="Zaremba-Niedzwiedzka K."/>
            <person name="Martijn J."/>
            <person name="Lind A.E."/>
            <person name="van Eijk R."/>
            <person name="Schleper C."/>
            <person name="Guy L."/>
            <person name="Ettema T.J."/>
        </authorList>
    </citation>
    <scope>NUCLEOTIDE SEQUENCE</scope>
</reference>
<dbReference type="EMBL" id="LAZR01001068">
    <property type="protein sequence ID" value="KKN51324.1"/>
    <property type="molecule type" value="Genomic_DNA"/>
</dbReference>